<feature type="active site" description="Nucleophile" evidence="9">
    <location>
        <position position="119"/>
    </location>
</feature>
<dbReference type="NCBIfam" id="TIGR00357">
    <property type="entry name" value="peptide-methionine (R)-S-oxide reductase MsrB"/>
    <property type="match status" value="1"/>
</dbReference>
<dbReference type="RefSeq" id="WP_119956573.1">
    <property type="nucleotide sequence ID" value="NZ_QYUR01000008.1"/>
</dbReference>
<keyword evidence="12" id="KW-1185">Reference proteome</keyword>
<dbReference type="GO" id="GO:0006979">
    <property type="term" value="P:response to oxidative stress"/>
    <property type="evidence" value="ECO:0007669"/>
    <property type="project" value="InterPro"/>
</dbReference>
<dbReference type="Proteomes" id="UP000284021">
    <property type="component" value="Unassembled WGS sequence"/>
</dbReference>
<feature type="binding site" evidence="9">
    <location>
        <position position="96"/>
    </location>
    <ligand>
        <name>Zn(2+)</name>
        <dbReference type="ChEBI" id="CHEBI:29105"/>
    </ligand>
</feature>
<comment type="catalytic activity">
    <reaction evidence="7 9">
        <text>L-methionyl-[protein] + [thioredoxin]-disulfide + H2O = L-methionyl-(R)-S-oxide-[protein] + [thioredoxin]-dithiol</text>
        <dbReference type="Rhea" id="RHEA:24164"/>
        <dbReference type="Rhea" id="RHEA-COMP:10698"/>
        <dbReference type="Rhea" id="RHEA-COMP:10700"/>
        <dbReference type="Rhea" id="RHEA-COMP:12313"/>
        <dbReference type="Rhea" id="RHEA-COMP:12314"/>
        <dbReference type="ChEBI" id="CHEBI:15377"/>
        <dbReference type="ChEBI" id="CHEBI:16044"/>
        <dbReference type="ChEBI" id="CHEBI:29950"/>
        <dbReference type="ChEBI" id="CHEBI:45764"/>
        <dbReference type="ChEBI" id="CHEBI:50058"/>
        <dbReference type="EC" id="1.8.4.12"/>
    </reaction>
</comment>
<keyword evidence="4 9" id="KW-0479">Metal-binding</keyword>
<dbReference type="Pfam" id="PF01641">
    <property type="entry name" value="SelR"/>
    <property type="match status" value="1"/>
</dbReference>
<evidence type="ECO:0000256" key="6">
    <source>
        <dbReference type="ARBA" id="ARBA00023002"/>
    </source>
</evidence>
<comment type="caution">
    <text evidence="11">The sequence shown here is derived from an EMBL/GenBank/DDBJ whole genome shotgun (WGS) entry which is preliminary data.</text>
</comment>
<dbReference type="OrthoDB" id="9785497at2"/>
<comment type="similarity">
    <text evidence="1 9">Belongs to the MsrB Met sulfoxide reductase family.</text>
</comment>
<evidence type="ECO:0000259" key="10">
    <source>
        <dbReference type="PROSITE" id="PS51790"/>
    </source>
</evidence>
<proteinExistence type="inferred from homology"/>
<reference evidence="11 12" key="1">
    <citation type="submission" date="2018-09" db="EMBL/GenBank/DDBJ databases">
        <authorList>
            <person name="Zhu H."/>
        </authorList>
    </citation>
    <scope>NUCLEOTIDE SEQUENCE [LARGE SCALE GENOMIC DNA]</scope>
    <source>
        <strain evidence="11 12">K1S02-6</strain>
    </source>
</reference>
<dbReference type="GO" id="GO:0008270">
    <property type="term" value="F:zinc ion binding"/>
    <property type="evidence" value="ECO:0007669"/>
    <property type="project" value="UniProtKB-UniRule"/>
</dbReference>
<evidence type="ECO:0000313" key="12">
    <source>
        <dbReference type="Proteomes" id="UP000284021"/>
    </source>
</evidence>
<evidence type="ECO:0000256" key="1">
    <source>
        <dbReference type="ARBA" id="ARBA00007174"/>
    </source>
</evidence>
<dbReference type="HAMAP" id="MF_01400">
    <property type="entry name" value="MsrB"/>
    <property type="match status" value="1"/>
</dbReference>
<feature type="binding site" evidence="9">
    <location>
        <position position="50"/>
    </location>
    <ligand>
        <name>Zn(2+)</name>
        <dbReference type="ChEBI" id="CHEBI:29105"/>
    </ligand>
</feature>
<dbReference type="InterPro" id="IPR002579">
    <property type="entry name" value="Met_Sox_Rdtase_MsrB_dom"/>
</dbReference>
<dbReference type="FunFam" id="2.170.150.20:FF:000001">
    <property type="entry name" value="Peptide methionine sulfoxide reductase MsrB"/>
    <property type="match status" value="1"/>
</dbReference>
<dbReference type="SUPFAM" id="SSF51316">
    <property type="entry name" value="Mss4-like"/>
    <property type="match status" value="1"/>
</dbReference>
<dbReference type="InterPro" id="IPR011057">
    <property type="entry name" value="Mss4-like_sf"/>
</dbReference>
<comment type="cofactor">
    <cofactor evidence="9">
        <name>Zn(2+)</name>
        <dbReference type="ChEBI" id="CHEBI:29105"/>
    </cofactor>
    <text evidence="9">Binds 1 zinc ion per subunit. The zinc ion is important for the structural integrity of the protein.</text>
</comment>
<dbReference type="EC" id="1.8.4.12" evidence="2 9"/>
<name>A0A418X8R7_9PSED</name>
<dbReference type="EMBL" id="QYUR01000008">
    <property type="protein sequence ID" value="RJG08773.1"/>
    <property type="molecule type" value="Genomic_DNA"/>
</dbReference>
<dbReference type="PANTHER" id="PTHR10173:SF52">
    <property type="entry name" value="METHIONINE-R-SULFOXIDE REDUCTASE B1"/>
    <property type="match status" value="1"/>
</dbReference>
<evidence type="ECO:0000256" key="3">
    <source>
        <dbReference type="ARBA" id="ARBA00021130"/>
    </source>
</evidence>
<evidence type="ECO:0000256" key="2">
    <source>
        <dbReference type="ARBA" id="ARBA00012499"/>
    </source>
</evidence>
<dbReference type="GO" id="GO:0033743">
    <property type="term" value="F:peptide-methionine (R)-S-oxide reductase activity"/>
    <property type="evidence" value="ECO:0007669"/>
    <property type="project" value="UniProtKB-UniRule"/>
</dbReference>
<evidence type="ECO:0000256" key="9">
    <source>
        <dbReference type="HAMAP-Rule" id="MF_01400"/>
    </source>
</evidence>
<feature type="binding site" evidence="9">
    <location>
        <position position="47"/>
    </location>
    <ligand>
        <name>Zn(2+)</name>
        <dbReference type="ChEBI" id="CHEBI:29105"/>
    </ligand>
</feature>
<dbReference type="AlphaFoldDB" id="A0A418X8R7"/>
<evidence type="ECO:0000256" key="5">
    <source>
        <dbReference type="ARBA" id="ARBA00022833"/>
    </source>
</evidence>
<accession>A0A418X8R7</accession>
<gene>
    <name evidence="9 11" type="primary">msrB</name>
    <name evidence="11" type="ORF">D3879_23145</name>
</gene>
<keyword evidence="6 9" id="KW-0560">Oxidoreductase</keyword>
<feature type="domain" description="MsrB" evidence="10">
    <location>
        <begin position="8"/>
        <end position="130"/>
    </location>
</feature>
<dbReference type="InterPro" id="IPR028427">
    <property type="entry name" value="Met_Sox_Rdtase_MsrB"/>
</dbReference>
<evidence type="ECO:0000256" key="7">
    <source>
        <dbReference type="ARBA" id="ARBA00048488"/>
    </source>
</evidence>
<feature type="binding site" evidence="9">
    <location>
        <position position="99"/>
    </location>
    <ligand>
        <name>Zn(2+)</name>
        <dbReference type="ChEBI" id="CHEBI:29105"/>
    </ligand>
</feature>
<keyword evidence="5 9" id="KW-0862">Zinc</keyword>
<evidence type="ECO:0000256" key="4">
    <source>
        <dbReference type="ARBA" id="ARBA00022723"/>
    </source>
</evidence>
<dbReference type="PROSITE" id="PS51790">
    <property type="entry name" value="MSRB"/>
    <property type="match status" value="1"/>
</dbReference>
<organism evidence="11 12">
    <name type="scientific">Pseudomonas cavernicola</name>
    <dbReference type="NCBI Taxonomy" id="2320866"/>
    <lineage>
        <taxon>Bacteria</taxon>
        <taxon>Pseudomonadati</taxon>
        <taxon>Pseudomonadota</taxon>
        <taxon>Gammaproteobacteria</taxon>
        <taxon>Pseudomonadales</taxon>
        <taxon>Pseudomonadaceae</taxon>
        <taxon>Pseudomonas</taxon>
    </lineage>
</organism>
<dbReference type="GO" id="GO:0030091">
    <property type="term" value="P:protein repair"/>
    <property type="evidence" value="ECO:0007669"/>
    <property type="project" value="InterPro"/>
</dbReference>
<sequence length="131" mass="14578">MDKLEKPLDAWRDELSDEQFHVCRLGGTERAFTGKYHADKTPGVYHCACCDAALFDSEAKFDSGTGWPSYYQPASNSAIASRDDFSHGMHRIEVLCAKCDAHLGHLFPDGPKPTGLRYCINSASLKLKPRQ</sequence>
<protein>
    <recommendedName>
        <fullName evidence="3 9">Peptide methionine sulfoxide reductase MsrB</fullName>
        <ecNumber evidence="2 9">1.8.4.12</ecNumber>
    </recommendedName>
    <alternativeName>
        <fullName evidence="8 9">Peptide-methionine (R)-S-oxide reductase</fullName>
    </alternativeName>
</protein>
<dbReference type="Gene3D" id="2.170.150.20">
    <property type="entry name" value="Peptide methionine sulfoxide reductase"/>
    <property type="match status" value="1"/>
</dbReference>
<evidence type="ECO:0000313" key="11">
    <source>
        <dbReference type="EMBL" id="RJG08773.1"/>
    </source>
</evidence>
<dbReference type="PANTHER" id="PTHR10173">
    <property type="entry name" value="METHIONINE SULFOXIDE REDUCTASE"/>
    <property type="match status" value="1"/>
</dbReference>
<dbReference type="GO" id="GO:0005737">
    <property type="term" value="C:cytoplasm"/>
    <property type="evidence" value="ECO:0007669"/>
    <property type="project" value="TreeGrafter"/>
</dbReference>
<evidence type="ECO:0000256" key="8">
    <source>
        <dbReference type="ARBA" id="ARBA00075819"/>
    </source>
</evidence>